<gene>
    <name evidence="1" type="ORF">FHK82_07360</name>
</gene>
<name>A0A558D5S4_9GAMM</name>
<evidence type="ECO:0000313" key="1">
    <source>
        <dbReference type="EMBL" id="TVT56367.1"/>
    </source>
</evidence>
<dbReference type="Gene3D" id="3.40.50.2300">
    <property type="match status" value="2"/>
</dbReference>
<organism evidence="1 2">
    <name type="scientific">Sedimenticola thiotaurini</name>
    <dbReference type="NCBI Taxonomy" id="1543721"/>
    <lineage>
        <taxon>Bacteria</taxon>
        <taxon>Pseudomonadati</taxon>
        <taxon>Pseudomonadota</taxon>
        <taxon>Gammaproteobacteria</taxon>
        <taxon>Chromatiales</taxon>
        <taxon>Sedimenticolaceae</taxon>
        <taxon>Sedimenticola</taxon>
    </lineage>
</organism>
<proteinExistence type="predicted"/>
<comment type="caution">
    <text evidence="1">The sequence shown here is derived from an EMBL/GenBank/DDBJ whole genome shotgun (WGS) entry which is preliminary data.</text>
</comment>
<accession>A0A558D5S4</accession>
<dbReference type="Proteomes" id="UP000317355">
    <property type="component" value="Unassembled WGS sequence"/>
</dbReference>
<evidence type="ECO:0008006" key="3">
    <source>
        <dbReference type="Google" id="ProtNLM"/>
    </source>
</evidence>
<dbReference type="InterPro" id="IPR007487">
    <property type="entry name" value="ABC_transpt-TYRBP-like"/>
</dbReference>
<dbReference type="Pfam" id="PF04392">
    <property type="entry name" value="ABC_sub_bind"/>
    <property type="match status" value="1"/>
</dbReference>
<dbReference type="EMBL" id="VMRY01000022">
    <property type="protein sequence ID" value="TVT56367.1"/>
    <property type="molecule type" value="Genomic_DNA"/>
</dbReference>
<sequence length="328" mass="36934">MRLNNYSSAGAWISALWLLILLIPLAVLSADRCLYISSYHQGYAWSDGVERGIRNTLAGRCELRQFDMDTKRNKDAAYMKYIVNKAIQLIDEWQPNIIITSDDNAAKHLIQAHYKEAKTPFVFCGVNWTITEYGFPYSNVTGIIEVAPIKPMLEQAVNLSPPGSAGAIYIGANTLTEKKNYTHMQTAAADLGITLEEKLVSSMEDWKSAYLDAQKYRFIVLGSHSGINDWDAKQLAKFAQENGHVLSVTNHDWMMPFTMLGFTKIPEEHGEWAAKAAIAILNGTPPSDIPIVSNRKWDLWLNQSLYKNSDVRLPRKLTRKAKKVVPEP</sequence>
<reference evidence="1 2" key="1">
    <citation type="submission" date="2019-07" db="EMBL/GenBank/DDBJ databases">
        <title>The pathways for chlorine oxyanion respiration interact through the shared metabolite chlorate.</title>
        <authorList>
            <person name="Barnum T.P."/>
            <person name="Cheng Y."/>
            <person name="Hill K.A."/>
            <person name="Lucas L.N."/>
            <person name="Carlson H.K."/>
            <person name="Coates J.D."/>
        </authorList>
    </citation>
    <scope>NUCLEOTIDE SEQUENCE [LARGE SCALE GENOMIC DNA]</scope>
    <source>
        <strain evidence="1">BK-3</strain>
    </source>
</reference>
<protein>
    <recommendedName>
        <fullName evidence="3">ABC transporter substrate-binding protein</fullName>
    </recommendedName>
</protein>
<dbReference type="PANTHER" id="PTHR35271">
    <property type="entry name" value="ABC TRANSPORTER, SUBSTRATE-BINDING LIPOPROTEIN-RELATED"/>
    <property type="match status" value="1"/>
</dbReference>
<dbReference type="PANTHER" id="PTHR35271:SF1">
    <property type="entry name" value="ABC TRANSPORTER, SUBSTRATE-BINDING LIPOPROTEIN"/>
    <property type="match status" value="1"/>
</dbReference>
<evidence type="ECO:0000313" key="2">
    <source>
        <dbReference type="Proteomes" id="UP000317355"/>
    </source>
</evidence>
<dbReference type="AlphaFoldDB" id="A0A558D5S4"/>